<dbReference type="EMBL" id="KB445562">
    <property type="protein sequence ID" value="EMC92148.1"/>
    <property type="molecule type" value="Genomic_DNA"/>
</dbReference>
<dbReference type="GeneID" id="19113452"/>
<evidence type="ECO:0000256" key="1">
    <source>
        <dbReference type="SAM" id="MobiDB-lite"/>
    </source>
</evidence>
<dbReference type="RefSeq" id="XP_007680345.1">
    <property type="nucleotide sequence ID" value="XM_007682155.1"/>
</dbReference>
<accession>M2ML93</accession>
<dbReference type="KEGG" id="bcom:BAUCODRAFT_38175"/>
<reference evidence="2 3" key="1">
    <citation type="journal article" date="2012" name="PLoS Pathog.">
        <title>Diverse lifestyles and strategies of plant pathogenesis encoded in the genomes of eighteen Dothideomycetes fungi.</title>
        <authorList>
            <person name="Ohm R.A."/>
            <person name="Feau N."/>
            <person name="Henrissat B."/>
            <person name="Schoch C.L."/>
            <person name="Horwitz B.A."/>
            <person name="Barry K.W."/>
            <person name="Condon B.J."/>
            <person name="Copeland A.C."/>
            <person name="Dhillon B."/>
            <person name="Glaser F."/>
            <person name="Hesse C.N."/>
            <person name="Kosti I."/>
            <person name="LaButti K."/>
            <person name="Lindquist E.A."/>
            <person name="Lucas S."/>
            <person name="Salamov A.A."/>
            <person name="Bradshaw R.E."/>
            <person name="Ciuffetti L."/>
            <person name="Hamelin R.C."/>
            <person name="Kema G.H.J."/>
            <person name="Lawrence C."/>
            <person name="Scott J.A."/>
            <person name="Spatafora J.W."/>
            <person name="Turgeon B.G."/>
            <person name="de Wit P.J.G.M."/>
            <person name="Zhong S."/>
            <person name="Goodwin S.B."/>
            <person name="Grigoriev I.V."/>
        </authorList>
    </citation>
    <scope>NUCLEOTIDE SEQUENCE [LARGE SCALE GENOMIC DNA]</scope>
    <source>
        <strain evidence="2 3">UAMH 10762</strain>
    </source>
</reference>
<protein>
    <submittedName>
        <fullName evidence="2">Uncharacterized protein</fullName>
    </submittedName>
</protein>
<name>M2ML93_BAUPA</name>
<dbReference type="Proteomes" id="UP000011761">
    <property type="component" value="Unassembled WGS sequence"/>
</dbReference>
<evidence type="ECO:0000313" key="3">
    <source>
        <dbReference type="Proteomes" id="UP000011761"/>
    </source>
</evidence>
<gene>
    <name evidence="2" type="ORF">BAUCODRAFT_38175</name>
</gene>
<feature type="region of interest" description="Disordered" evidence="1">
    <location>
        <begin position="1"/>
        <end position="55"/>
    </location>
</feature>
<dbReference type="AlphaFoldDB" id="M2ML93"/>
<dbReference type="HOGENOM" id="CLU_3031981_0_0_1"/>
<organism evidence="2 3">
    <name type="scientific">Baudoinia panamericana (strain UAMH 10762)</name>
    <name type="common">Angels' share fungus</name>
    <name type="synonym">Baudoinia compniacensis (strain UAMH 10762)</name>
    <dbReference type="NCBI Taxonomy" id="717646"/>
    <lineage>
        <taxon>Eukaryota</taxon>
        <taxon>Fungi</taxon>
        <taxon>Dikarya</taxon>
        <taxon>Ascomycota</taxon>
        <taxon>Pezizomycotina</taxon>
        <taxon>Dothideomycetes</taxon>
        <taxon>Dothideomycetidae</taxon>
        <taxon>Mycosphaerellales</taxon>
        <taxon>Teratosphaeriaceae</taxon>
        <taxon>Baudoinia</taxon>
    </lineage>
</organism>
<evidence type="ECO:0000313" key="2">
    <source>
        <dbReference type="EMBL" id="EMC92148.1"/>
    </source>
</evidence>
<sequence>MGHGVKRCPKPVPEEPEEDAQRGSAGAGGDGGWASNTAGPSYGEGEAATASAGGW</sequence>
<feature type="compositionally biased region" description="Low complexity" evidence="1">
    <location>
        <begin position="43"/>
        <end position="55"/>
    </location>
</feature>
<proteinExistence type="predicted"/>
<keyword evidence="3" id="KW-1185">Reference proteome</keyword>